<protein>
    <submittedName>
        <fullName evidence="2">Cellulose/xylan binding protein with CBM9 domain</fullName>
    </submittedName>
</protein>
<dbReference type="GO" id="GO:0004553">
    <property type="term" value="F:hydrolase activity, hydrolyzing O-glycosyl compounds"/>
    <property type="evidence" value="ECO:0007669"/>
    <property type="project" value="InterPro"/>
</dbReference>
<dbReference type="GO" id="GO:0016052">
    <property type="term" value="P:carbohydrate catabolic process"/>
    <property type="evidence" value="ECO:0007669"/>
    <property type="project" value="InterPro"/>
</dbReference>
<dbReference type="CDD" id="cd09620">
    <property type="entry name" value="CBM9_like_3"/>
    <property type="match status" value="1"/>
</dbReference>
<dbReference type="AlphaFoldDB" id="A0A2V3Q1L6"/>
<accession>A0A2V3Q1L6</accession>
<name>A0A2V3Q1L6_9BACT</name>
<organism evidence="2 3">
    <name type="scientific">Dysgonomonas alginatilytica</name>
    <dbReference type="NCBI Taxonomy" id="1605892"/>
    <lineage>
        <taxon>Bacteria</taxon>
        <taxon>Pseudomonadati</taxon>
        <taxon>Bacteroidota</taxon>
        <taxon>Bacteroidia</taxon>
        <taxon>Bacteroidales</taxon>
        <taxon>Dysgonomonadaceae</taxon>
        <taxon>Dysgonomonas</taxon>
    </lineage>
</organism>
<dbReference type="Proteomes" id="UP000247973">
    <property type="component" value="Unassembled WGS sequence"/>
</dbReference>
<evidence type="ECO:0000259" key="1">
    <source>
        <dbReference type="Pfam" id="PF16011"/>
    </source>
</evidence>
<comment type="caution">
    <text evidence="2">The sequence shown here is derived from an EMBL/GenBank/DDBJ whole genome shotgun (WGS) entry which is preliminary data.</text>
</comment>
<feature type="domain" description="Carbohydrate-binding" evidence="1">
    <location>
        <begin position="23"/>
        <end position="213"/>
    </location>
</feature>
<dbReference type="InterPro" id="IPR010502">
    <property type="entry name" value="Carb-bd_dom_fam9"/>
</dbReference>
<sequence length="214" mass="24024">MNKIKIPKISIDASDIEAVAQQMASLPVNKIDTINWPDAYPSKPEVTFTIAHNSENILLQYKVKENEILAAVTTDNGEVWTDSCVEMFLSFDNKHYYNAEFTCIGKALLGYREFGGSAEHGSKEVMQSILRLPSLGTANRDKEIGNFDWTLTIVIPCAAFWKSDIQSFDGLQVKGNFYKCGDNLTVPHFVSWTTIGTPSPSFHQPRFFGELIFE</sequence>
<dbReference type="SUPFAM" id="SSF49344">
    <property type="entry name" value="CBD9-like"/>
    <property type="match status" value="1"/>
</dbReference>
<reference evidence="2 3" key="1">
    <citation type="submission" date="2018-03" db="EMBL/GenBank/DDBJ databases">
        <title>Genomic Encyclopedia of Archaeal and Bacterial Type Strains, Phase II (KMG-II): from individual species to whole genera.</title>
        <authorList>
            <person name="Goeker M."/>
        </authorList>
    </citation>
    <scope>NUCLEOTIDE SEQUENCE [LARGE SCALE GENOMIC DNA]</scope>
    <source>
        <strain evidence="2 3">DSM 100214</strain>
    </source>
</reference>
<dbReference type="GO" id="GO:0030246">
    <property type="term" value="F:carbohydrate binding"/>
    <property type="evidence" value="ECO:0007669"/>
    <property type="project" value="InterPro"/>
</dbReference>
<proteinExistence type="predicted"/>
<keyword evidence="3" id="KW-1185">Reference proteome</keyword>
<dbReference type="OrthoDB" id="9801646at2"/>
<dbReference type="Pfam" id="PF16011">
    <property type="entry name" value="CBM9_2"/>
    <property type="match status" value="1"/>
</dbReference>
<evidence type="ECO:0000313" key="2">
    <source>
        <dbReference type="EMBL" id="PXV69205.1"/>
    </source>
</evidence>
<dbReference type="EMBL" id="QICL01000001">
    <property type="protein sequence ID" value="PXV69205.1"/>
    <property type="molecule type" value="Genomic_DNA"/>
</dbReference>
<dbReference type="Gene3D" id="2.60.40.1190">
    <property type="match status" value="1"/>
</dbReference>
<evidence type="ECO:0000313" key="3">
    <source>
        <dbReference type="Proteomes" id="UP000247973"/>
    </source>
</evidence>
<dbReference type="RefSeq" id="WP_110309157.1">
    <property type="nucleotide sequence ID" value="NZ_QICL01000001.1"/>
</dbReference>
<gene>
    <name evidence="2" type="ORF">CLV62_101474</name>
</gene>